<dbReference type="Proteomes" id="UP001209540">
    <property type="component" value="Unassembled WGS sequence"/>
</dbReference>
<evidence type="ECO:0000313" key="3">
    <source>
        <dbReference type="Proteomes" id="UP001209540"/>
    </source>
</evidence>
<keyword evidence="1" id="KW-0732">Signal</keyword>
<dbReference type="EMBL" id="JAIXMP010000006">
    <property type="protein sequence ID" value="KAI9271493.1"/>
    <property type="molecule type" value="Genomic_DNA"/>
</dbReference>
<keyword evidence="3" id="KW-1185">Reference proteome</keyword>
<sequence length="99" mass="11490">MTLLLPLFFTLPHPQIASLLFPSPLHFPLDRSLLAMHHIIKKKHHTQNNEQCKPVHYCLYAHTTANNLFPLNSSLPLLFNPEEKGIFLSFFFLHPIVHL</sequence>
<feature type="chain" id="PRO_5042144313" description="Secreted protein" evidence="1">
    <location>
        <begin position="18"/>
        <end position="99"/>
    </location>
</feature>
<protein>
    <recommendedName>
        <fullName evidence="4">Secreted protein</fullName>
    </recommendedName>
</protein>
<evidence type="ECO:0008006" key="4">
    <source>
        <dbReference type="Google" id="ProtNLM"/>
    </source>
</evidence>
<evidence type="ECO:0000256" key="1">
    <source>
        <dbReference type="SAM" id="SignalP"/>
    </source>
</evidence>
<dbReference type="AlphaFoldDB" id="A0AAD5PH50"/>
<accession>A0AAD5PH50</accession>
<comment type="caution">
    <text evidence="2">The sequence shown here is derived from an EMBL/GenBank/DDBJ whole genome shotgun (WGS) entry which is preliminary data.</text>
</comment>
<name>A0AAD5PH50_9FUNG</name>
<reference evidence="2" key="1">
    <citation type="journal article" date="2022" name="IScience">
        <title>Evolution of zygomycete secretomes and the origins of terrestrial fungal ecologies.</title>
        <authorList>
            <person name="Chang Y."/>
            <person name="Wang Y."/>
            <person name="Mondo S."/>
            <person name="Ahrendt S."/>
            <person name="Andreopoulos W."/>
            <person name="Barry K."/>
            <person name="Beard J."/>
            <person name="Benny G.L."/>
            <person name="Blankenship S."/>
            <person name="Bonito G."/>
            <person name="Cuomo C."/>
            <person name="Desiro A."/>
            <person name="Gervers K.A."/>
            <person name="Hundley H."/>
            <person name="Kuo A."/>
            <person name="LaButti K."/>
            <person name="Lang B.F."/>
            <person name="Lipzen A."/>
            <person name="O'Donnell K."/>
            <person name="Pangilinan J."/>
            <person name="Reynolds N."/>
            <person name="Sandor L."/>
            <person name="Smith M.E."/>
            <person name="Tsang A."/>
            <person name="Grigoriev I.V."/>
            <person name="Stajich J.E."/>
            <person name="Spatafora J.W."/>
        </authorList>
    </citation>
    <scope>NUCLEOTIDE SEQUENCE</scope>
    <source>
        <strain evidence="2">RSA 2281</strain>
    </source>
</reference>
<feature type="signal peptide" evidence="1">
    <location>
        <begin position="1"/>
        <end position="17"/>
    </location>
</feature>
<gene>
    <name evidence="2" type="ORF">BDA99DRAFT_297621</name>
</gene>
<organism evidence="2 3">
    <name type="scientific">Phascolomyces articulosus</name>
    <dbReference type="NCBI Taxonomy" id="60185"/>
    <lineage>
        <taxon>Eukaryota</taxon>
        <taxon>Fungi</taxon>
        <taxon>Fungi incertae sedis</taxon>
        <taxon>Mucoromycota</taxon>
        <taxon>Mucoromycotina</taxon>
        <taxon>Mucoromycetes</taxon>
        <taxon>Mucorales</taxon>
        <taxon>Lichtheimiaceae</taxon>
        <taxon>Phascolomyces</taxon>
    </lineage>
</organism>
<proteinExistence type="predicted"/>
<reference evidence="2" key="2">
    <citation type="submission" date="2023-02" db="EMBL/GenBank/DDBJ databases">
        <authorList>
            <consortium name="DOE Joint Genome Institute"/>
            <person name="Mondo S.J."/>
            <person name="Chang Y."/>
            <person name="Wang Y."/>
            <person name="Ahrendt S."/>
            <person name="Andreopoulos W."/>
            <person name="Barry K."/>
            <person name="Beard J."/>
            <person name="Benny G.L."/>
            <person name="Blankenship S."/>
            <person name="Bonito G."/>
            <person name="Cuomo C."/>
            <person name="Desiro A."/>
            <person name="Gervers K.A."/>
            <person name="Hundley H."/>
            <person name="Kuo A."/>
            <person name="LaButti K."/>
            <person name="Lang B.F."/>
            <person name="Lipzen A."/>
            <person name="O'Donnell K."/>
            <person name="Pangilinan J."/>
            <person name="Reynolds N."/>
            <person name="Sandor L."/>
            <person name="Smith M.W."/>
            <person name="Tsang A."/>
            <person name="Grigoriev I.V."/>
            <person name="Stajich J.E."/>
            <person name="Spatafora J.W."/>
        </authorList>
    </citation>
    <scope>NUCLEOTIDE SEQUENCE</scope>
    <source>
        <strain evidence="2">RSA 2281</strain>
    </source>
</reference>
<evidence type="ECO:0000313" key="2">
    <source>
        <dbReference type="EMBL" id="KAI9271493.1"/>
    </source>
</evidence>